<keyword evidence="5 7" id="KW-1133">Transmembrane helix</keyword>
<comment type="similarity">
    <text evidence="7">Belongs to the binding-protein-dependent transport system permease family.</text>
</comment>
<dbReference type="Pfam" id="PF00528">
    <property type="entry name" value="BPD_transp_1"/>
    <property type="match status" value="1"/>
</dbReference>
<feature type="domain" description="ABC transmembrane type-1" evidence="8">
    <location>
        <begin position="82"/>
        <end position="298"/>
    </location>
</feature>
<keyword evidence="6 7" id="KW-0472">Membrane</keyword>
<dbReference type="SUPFAM" id="SSF161098">
    <property type="entry name" value="MetI-like"/>
    <property type="match status" value="1"/>
</dbReference>
<name>A0A543AX97_9ACTN</name>
<keyword evidence="3" id="KW-1003">Cell membrane</keyword>
<feature type="transmembrane region" description="Helical" evidence="7">
    <location>
        <begin position="81"/>
        <end position="103"/>
    </location>
</feature>
<dbReference type="CDD" id="cd06261">
    <property type="entry name" value="TM_PBP2"/>
    <property type="match status" value="1"/>
</dbReference>
<evidence type="ECO:0000256" key="7">
    <source>
        <dbReference type="RuleBase" id="RU363032"/>
    </source>
</evidence>
<protein>
    <submittedName>
        <fullName evidence="9">Cellobiose transport system permease protein</fullName>
    </submittedName>
</protein>
<feature type="transmembrane region" description="Helical" evidence="7">
    <location>
        <begin position="21"/>
        <end position="46"/>
    </location>
</feature>
<feature type="transmembrane region" description="Helical" evidence="7">
    <location>
        <begin position="277"/>
        <end position="301"/>
    </location>
</feature>
<dbReference type="GO" id="GO:0055085">
    <property type="term" value="P:transmembrane transport"/>
    <property type="evidence" value="ECO:0007669"/>
    <property type="project" value="InterPro"/>
</dbReference>
<dbReference type="PANTHER" id="PTHR30193:SF37">
    <property type="entry name" value="INNER MEMBRANE ABC TRANSPORTER PERMEASE PROTEIN YCJO"/>
    <property type="match status" value="1"/>
</dbReference>
<gene>
    <name evidence="9" type="ORF">FB566_2756</name>
</gene>
<organism evidence="9 10">
    <name type="scientific">Stackebrandtia endophytica</name>
    <dbReference type="NCBI Taxonomy" id="1496996"/>
    <lineage>
        <taxon>Bacteria</taxon>
        <taxon>Bacillati</taxon>
        <taxon>Actinomycetota</taxon>
        <taxon>Actinomycetes</taxon>
        <taxon>Glycomycetales</taxon>
        <taxon>Glycomycetaceae</taxon>
        <taxon>Stackebrandtia</taxon>
    </lineage>
</organism>
<proteinExistence type="inferred from homology"/>
<dbReference type="PROSITE" id="PS50928">
    <property type="entry name" value="ABC_TM1"/>
    <property type="match status" value="1"/>
</dbReference>
<evidence type="ECO:0000256" key="4">
    <source>
        <dbReference type="ARBA" id="ARBA00022692"/>
    </source>
</evidence>
<keyword evidence="4 7" id="KW-0812">Transmembrane</keyword>
<evidence type="ECO:0000256" key="2">
    <source>
        <dbReference type="ARBA" id="ARBA00022448"/>
    </source>
</evidence>
<feature type="transmembrane region" description="Helical" evidence="7">
    <location>
        <begin position="222"/>
        <end position="242"/>
    </location>
</feature>
<comment type="caution">
    <text evidence="9">The sequence shown here is derived from an EMBL/GenBank/DDBJ whole genome shotgun (WGS) entry which is preliminary data.</text>
</comment>
<dbReference type="OrthoDB" id="145927at2"/>
<evidence type="ECO:0000256" key="1">
    <source>
        <dbReference type="ARBA" id="ARBA00004651"/>
    </source>
</evidence>
<dbReference type="Proteomes" id="UP000317043">
    <property type="component" value="Unassembled WGS sequence"/>
</dbReference>
<dbReference type="GO" id="GO:0005886">
    <property type="term" value="C:plasma membrane"/>
    <property type="evidence" value="ECO:0007669"/>
    <property type="project" value="UniProtKB-SubCell"/>
</dbReference>
<dbReference type="InterPro" id="IPR051393">
    <property type="entry name" value="ABC_transporter_permease"/>
</dbReference>
<evidence type="ECO:0000256" key="6">
    <source>
        <dbReference type="ARBA" id="ARBA00023136"/>
    </source>
</evidence>
<evidence type="ECO:0000313" key="10">
    <source>
        <dbReference type="Proteomes" id="UP000317043"/>
    </source>
</evidence>
<dbReference type="InterPro" id="IPR000515">
    <property type="entry name" value="MetI-like"/>
</dbReference>
<dbReference type="Gene3D" id="1.10.3720.10">
    <property type="entry name" value="MetI-like"/>
    <property type="match status" value="1"/>
</dbReference>
<evidence type="ECO:0000256" key="5">
    <source>
        <dbReference type="ARBA" id="ARBA00022989"/>
    </source>
</evidence>
<comment type="subcellular location">
    <subcellularLocation>
        <location evidence="1 7">Cell membrane</location>
        <topology evidence="1 7">Multi-pass membrane protein</topology>
    </subcellularLocation>
</comment>
<feature type="transmembrane region" description="Helical" evidence="7">
    <location>
        <begin position="115"/>
        <end position="140"/>
    </location>
</feature>
<evidence type="ECO:0000259" key="8">
    <source>
        <dbReference type="PROSITE" id="PS50928"/>
    </source>
</evidence>
<evidence type="ECO:0000256" key="3">
    <source>
        <dbReference type="ARBA" id="ARBA00022475"/>
    </source>
</evidence>
<dbReference type="InterPro" id="IPR035906">
    <property type="entry name" value="MetI-like_sf"/>
</dbReference>
<dbReference type="RefSeq" id="WP_142039735.1">
    <property type="nucleotide sequence ID" value="NZ_JBHTGS010000001.1"/>
</dbReference>
<accession>A0A543AX97</accession>
<keyword evidence="2 7" id="KW-0813">Transport</keyword>
<keyword evidence="10" id="KW-1185">Reference proteome</keyword>
<dbReference type="AlphaFoldDB" id="A0A543AX97"/>
<reference evidence="9 10" key="1">
    <citation type="submission" date="2019-06" db="EMBL/GenBank/DDBJ databases">
        <title>Sequencing the genomes of 1000 actinobacteria strains.</title>
        <authorList>
            <person name="Klenk H.-P."/>
        </authorList>
    </citation>
    <scope>NUCLEOTIDE SEQUENCE [LARGE SCALE GENOMIC DNA]</scope>
    <source>
        <strain evidence="9 10">DSM 45928</strain>
    </source>
</reference>
<dbReference type="PANTHER" id="PTHR30193">
    <property type="entry name" value="ABC TRANSPORTER PERMEASE PROTEIN"/>
    <property type="match status" value="1"/>
</dbReference>
<dbReference type="EMBL" id="VFOW01000001">
    <property type="protein sequence ID" value="TQL77205.1"/>
    <property type="molecule type" value="Genomic_DNA"/>
</dbReference>
<dbReference type="InParanoid" id="A0A543AX97"/>
<evidence type="ECO:0000313" key="9">
    <source>
        <dbReference type="EMBL" id="TQL77205.1"/>
    </source>
</evidence>
<sequence length="309" mass="35151">MSEVAERGPGRLRRLVDRFDLRAMPYVLVSPYFLLFTVFGLFPLGFTLWVSMHKWRLAGEKEFVGLDNYGFLLTNGNFWNATYNTIGMFVMATLPQLALALLLANALNKRMRGRLLLRMGILLPMVTSVVAVAIVFSQLFSYRYGMINWGLESLGFDRIDWQADRLPSWLAISTMVDWRWTGYNAIIFLAAMQTIPRDLYEAAAIDGASPRRQFWQITIPQLRPVIIFVVFISTMGGLMLFAEPMMFGSGRYDGGAAGNFQTIGLYIVQAFRERNNYGLAAAAAWLLFMLILIIALINYLFTNRIRGNK</sequence>